<keyword evidence="2" id="KW-0645">Protease</keyword>
<organism evidence="6 7">
    <name type="scientific">Chrysophaeum taylorii</name>
    <dbReference type="NCBI Taxonomy" id="2483200"/>
    <lineage>
        <taxon>Eukaryota</taxon>
        <taxon>Sar</taxon>
        <taxon>Stramenopiles</taxon>
        <taxon>Ochrophyta</taxon>
        <taxon>Pelagophyceae</taxon>
        <taxon>Pelagomonadales</taxon>
        <taxon>Pelagomonadaceae</taxon>
        <taxon>Chrysophaeum</taxon>
    </lineage>
</organism>
<name>A0AAD7XRG7_9STRA</name>
<dbReference type="GO" id="GO:0101005">
    <property type="term" value="F:deubiquitinase activity"/>
    <property type="evidence" value="ECO:0007669"/>
    <property type="project" value="TreeGrafter"/>
</dbReference>
<keyword evidence="3" id="KW-0378">Hydrolase</keyword>
<dbReference type="GO" id="GO:0006508">
    <property type="term" value="P:proteolysis"/>
    <property type="evidence" value="ECO:0007669"/>
    <property type="project" value="UniProtKB-KW"/>
</dbReference>
<dbReference type="SMART" id="SM01179">
    <property type="entry name" value="DUF862"/>
    <property type="match status" value="1"/>
</dbReference>
<sequence>MPETPHHQGVYGGWAESLSSKQATEFWEPGVPLGPAVRLNVYDLADIGVCIDLSEALSSLNKRTLGMWEVGIFHAGVEISGVEYSFGYCEYGTGVYACEPRQAGGATFRTSIKMGRARYTARMVEARLAAMAATWSGASYSLIHKNCCHFCDALCESLGVGNAPAWVNGLAQTLARVSLWSPLPQTLAQRARDHAAFRRPEEEQKRHELWLLPFCAGFSSCFSDDARVLDDDDDRQVTVLYTSKKPDADLWQRVQCCGEPTDVRPDDAKKKKTKPDEPTSLDVFFKTLADEQQQQHHHQLRDDHDELPPKDEEDDDDLCCVTRKNKNDEKPPPSSPRRHRRSKFSAKIASFTTTTTTSKKSRKAAF</sequence>
<dbReference type="Proteomes" id="UP001230188">
    <property type="component" value="Unassembled WGS sequence"/>
</dbReference>
<evidence type="ECO:0000313" key="7">
    <source>
        <dbReference type="Proteomes" id="UP001230188"/>
    </source>
</evidence>
<evidence type="ECO:0000256" key="3">
    <source>
        <dbReference type="ARBA" id="ARBA00022801"/>
    </source>
</evidence>
<evidence type="ECO:0000256" key="2">
    <source>
        <dbReference type="ARBA" id="ARBA00022670"/>
    </source>
</evidence>
<dbReference type="Gene3D" id="3.90.1720.30">
    <property type="entry name" value="PPPDE domains"/>
    <property type="match status" value="1"/>
</dbReference>
<feature type="compositionally biased region" description="Low complexity" evidence="4">
    <location>
        <begin position="345"/>
        <end position="358"/>
    </location>
</feature>
<comment type="caution">
    <text evidence="6">The sequence shown here is derived from an EMBL/GenBank/DDBJ whole genome shotgun (WGS) entry which is preliminary data.</text>
</comment>
<dbReference type="PROSITE" id="PS51858">
    <property type="entry name" value="PPPDE"/>
    <property type="match status" value="1"/>
</dbReference>
<evidence type="ECO:0000259" key="5">
    <source>
        <dbReference type="PROSITE" id="PS51858"/>
    </source>
</evidence>
<keyword evidence="7" id="KW-1185">Reference proteome</keyword>
<gene>
    <name evidence="6" type="ORF">CTAYLR_004519</name>
</gene>
<dbReference type="EMBL" id="JAQMWT010000034">
    <property type="protein sequence ID" value="KAJ8613228.1"/>
    <property type="molecule type" value="Genomic_DNA"/>
</dbReference>
<accession>A0AAD7XRG7</accession>
<evidence type="ECO:0000313" key="6">
    <source>
        <dbReference type="EMBL" id="KAJ8613228.1"/>
    </source>
</evidence>
<dbReference type="InterPro" id="IPR042266">
    <property type="entry name" value="PPPDE_sf"/>
</dbReference>
<comment type="similarity">
    <text evidence="1">Belongs to the DeSI family.</text>
</comment>
<proteinExistence type="inferred from homology"/>
<feature type="domain" description="PPPDE" evidence="5">
    <location>
        <begin position="35"/>
        <end position="180"/>
    </location>
</feature>
<evidence type="ECO:0000256" key="4">
    <source>
        <dbReference type="SAM" id="MobiDB-lite"/>
    </source>
</evidence>
<evidence type="ECO:0000256" key="1">
    <source>
        <dbReference type="ARBA" id="ARBA00008140"/>
    </source>
</evidence>
<dbReference type="PANTHER" id="PTHR12378:SF80">
    <property type="entry name" value="IP06716P-RELATED"/>
    <property type="match status" value="1"/>
</dbReference>
<feature type="region of interest" description="Disordered" evidence="4">
    <location>
        <begin position="291"/>
        <end position="366"/>
    </location>
</feature>
<reference evidence="6" key="1">
    <citation type="submission" date="2023-01" db="EMBL/GenBank/DDBJ databases">
        <title>Metagenome sequencing of chrysophaentin producing Chrysophaeum taylorii.</title>
        <authorList>
            <person name="Davison J."/>
            <person name="Bewley C."/>
        </authorList>
    </citation>
    <scope>NUCLEOTIDE SEQUENCE</scope>
    <source>
        <strain evidence="6">NIES-1699</strain>
    </source>
</reference>
<protein>
    <recommendedName>
        <fullName evidence="5">PPPDE domain-containing protein</fullName>
    </recommendedName>
</protein>
<feature type="compositionally biased region" description="Basic and acidic residues" evidence="4">
    <location>
        <begin position="300"/>
        <end position="310"/>
    </location>
</feature>
<dbReference type="InterPro" id="IPR008580">
    <property type="entry name" value="PPPDE_dom"/>
</dbReference>
<dbReference type="AlphaFoldDB" id="A0AAD7XRG7"/>
<dbReference type="PANTHER" id="PTHR12378">
    <property type="entry name" value="DESUMOYLATING ISOPEPTIDASE"/>
    <property type="match status" value="1"/>
</dbReference>
<dbReference type="GO" id="GO:0016579">
    <property type="term" value="P:protein deubiquitination"/>
    <property type="evidence" value="ECO:0007669"/>
    <property type="project" value="TreeGrafter"/>
</dbReference>
<dbReference type="Pfam" id="PF05903">
    <property type="entry name" value="Peptidase_C97"/>
    <property type="match status" value="1"/>
</dbReference>